<dbReference type="PANTHER" id="PTHR46148:SF52">
    <property type="entry name" value="OS04G0603800 PROTEIN"/>
    <property type="match status" value="1"/>
</dbReference>
<keyword evidence="1" id="KW-0175">Coiled coil</keyword>
<evidence type="ECO:0000259" key="2">
    <source>
        <dbReference type="Pfam" id="PF24626"/>
    </source>
</evidence>
<reference evidence="3" key="1">
    <citation type="submission" date="2020-06" db="EMBL/GenBank/DDBJ databases">
        <authorList>
            <person name="Li T."/>
            <person name="Hu X."/>
            <person name="Zhang T."/>
            <person name="Song X."/>
            <person name="Zhang H."/>
            <person name="Dai N."/>
            <person name="Sheng W."/>
            <person name="Hou X."/>
            <person name="Wei L."/>
        </authorList>
    </citation>
    <scope>NUCLEOTIDE SEQUENCE</scope>
    <source>
        <strain evidence="3">G01</strain>
        <tissue evidence="3">Leaf</tissue>
    </source>
</reference>
<accession>A0AAW2K0B7</accession>
<protein>
    <recommendedName>
        <fullName evidence="2">Tf2-1-like SH3-like domain-containing protein</fullName>
    </recommendedName>
</protein>
<organism evidence="3">
    <name type="scientific">Sesamum angustifolium</name>
    <dbReference type="NCBI Taxonomy" id="2727405"/>
    <lineage>
        <taxon>Eukaryota</taxon>
        <taxon>Viridiplantae</taxon>
        <taxon>Streptophyta</taxon>
        <taxon>Embryophyta</taxon>
        <taxon>Tracheophyta</taxon>
        <taxon>Spermatophyta</taxon>
        <taxon>Magnoliopsida</taxon>
        <taxon>eudicotyledons</taxon>
        <taxon>Gunneridae</taxon>
        <taxon>Pentapetalae</taxon>
        <taxon>asterids</taxon>
        <taxon>lamiids</taxon>
        <taxon>Lamiales</taxon>
        <taxon>Pedaliaceae</taxon>
        <taxon>Sesamum</taxon>
    </lineage>
</organism>
<dbReference type="InterPro" id="IPR016197">
    <property type="entry name" value="Chromo-like_dom_sf"/>
</dbReference>
<dbReference type="InterPro" id="IPR056924">
    <property type="entry name" value="SH3_Tf2-1"/>
</dbReference>
<evidence type="ECO:0000313" key="3">
    <source>
        <dbReference type="EMBL" id="KAL0299991.1"/>
    </source>
</evidence>
<gene>
    <name evidence="3" type="ORF">Sangu_2504100</name>
</gene>
<dbReference type="Pfam" id="PF24626">
    <property type="entry name" value="SH3_Tf2-1"/>
    <property type="match status" value="1"/>
</dbReference>
<comment type="caution">
    <text evidence="3">The sequence shown here is derived from an EMBL/GenBank/DDBJ whole genome shotgun (WGS) entry which is preliminary data.</text>
</comment>
<feature type="coiled-coil region" evidence="1">
    <location>
        <begin position="1"/>
        <end position="28"/>
    </location>
</feature>
<evidence type="ECO:0000256" key="1">
    <source>
        <dbReference type="SAM" id="Coils"/>
    </source>
</evidence>
<dbReference type="PANTHER" id="PTHR46148">
    <property type="entry name" value="CHROMO DOMAIN-CONTAINING PROTEIN"/>
    <property type="match status" value="1"/>
</dbReference>
<reference evidence="3" key="2">
    <citation type="journal article" date="2024" name="Plant">
        <title>Genomic evolution and insights into agronomic trait innovations of Sesamum species.</title>
        <authorList>
            <person name="Miao H."/>
            <person name="Wang L."/>
            <person name="Qu L."/>
            <person name="Liu H."/>
            <person name="Sun Y."/>
            <person name="Le M."/>
            <person name="Wang Q."/>
            <person name="Wei S."/>
            <person name="Zheng Y."/>
            <person name="Lin W."/>
            <person name="Duan Y."/>
            <person name="Cao H."/>
            <person name="Xiong S."/>
            <person name="Wang X."/>
            <person name="Wei L."/>
            <person name="Li C."/>
            <person name="Ma Q."/>
            <person name="Ju M."/>
            <person name="Zhao R."/>
            <person name="Li G."/>
            <person name="Mu C."/>
            <person name="Tian Q."/>
            <person name="Mei H."/>
            <person name="Zhang T."/>
            <person name="Gao T."/>
            <person name="Zhang H."/>
        </authorList>
    </citation>
    <scope>NUCLEOTIDE SEQUENCE</scope>
    <source>
        <strain evidence="3">G01</strain>
    </source>
</reference>
<sequence>MQERAKVVQLLKENLQQAQQRMKLYVDKKRTEREFLVGDEVFLKLQPYKQTSVALRKQLKLSAKYYGPYKVLEKIGKVAYKLALPPGSKIHPVFHVSLLKKKIGTRYFPSVNLPDFEDEVFKVYPSAILARRLVPRNNVGVPQVLIQWSHGSPDQATWEDYKDMAAKFPGFDPWGQGSKKGGRDVASTSRNAILKGECEIEGGNLGRQIKGRIELNEQLGILRETLPFRRSQ</sequence>
<dbReference type="EMBL" id="JACGWK010000419">
    <property type="protein sequence ID" value="KAL0299991.1"/>
    <property type="molecule type" value="Genomic_DNA"/>
</dbReference>
<dbReference type="AlphaFoldDB" id="A0AAW2K0B7"/>
<name>A0AAW2K0B7_9LAMI</name>
<feature type="domain" description="Tf2-1-like SH3-like" evidence="2">
    <location>
        <begin position="38"/>
        <end position="102"/>
    </location>
</feature>
<dbReference type="SUPFAM" id="SSF54160">
    <property type="entry name" value="Chromo domain-like"/>
    <property type="match status" value="1"/>
</dbReference>
<proteinExistence type="predicted"/>